<dbReference type="AlphaFoldDB" id="W6QJ55"/>
<dbReference type="EMBL" id="HG792015">
    <property type="protein sequence ID" value="CDM29617.1"/>
    <property type="molecule type" value="Genomic_DNA"/>
</dbReference>
<evidence type="ECO:0000313" key="2">
    <source>
        <dbReference type="Proteomes" id="UP000030686"/>
    </source>
</evidence>
<keyword evidence="2" id="KW-1185">Reference proteome</keyword>
<evidence type="ECO:0000313" key="1">
    <source>
        <dbReference type="EMBL" id="CDM29617.1"/>
    </source>
</evidence>
<gene>
    <name evidence="1" type="ORF">PROQFM164_S01g003429</name>
</gene>
<accession>W6QJ55</accession>
<organism evidence="1 2">
    <name type="scientific">Penicillium roqueforti (strain FM164)</name>
    <dbReference type="NCBI Taxonomy" id="1365484"/>
    <lineage>
        <taxon>Eukaryota</taxon>
        <taxon>Fungi</taxon>
        <taxon>Dikarya</taxon>
        <taxon>Ascomycota</taxon>
        <taxon>Pezizomycotina</taxon>
        <taxon>Eurotiomycetes</taxon>
        <taxon>Eurotiomycetidae</taxon>
        <taxon>Eurotiales</taxon>
        <taxon>Aspergillaceae</taxon>
        <taxon>Penicillium</taxon>
    </lineage>
</organism>
<reference evidence="1" key="1">
    <citation type="journal article" date="2014" name="Nat. Commun.">
        <title>Multiple recent horizontal transfers of a large genomic region in cheese making fungi.</title>
        <authorList>
            <person name="Cheeseman K."/>
            <person name="Ropars J."/>
            <person name="Renault P."/>
            <person name="Dupont J."/>
            <person name="Gouzy J."/>
            <person name="Branca A."/>
            <person name="Abraham A.L."/>
            <person name="Ceppi M."/>
            <person name="Conseiller E."/>
            <person name="Debuchy R."/>
            <person name="Malagnac F."/>
            <person name="Goarin A."/>
            <person name="Silar P."/>
            <person name="Lacoste S."/>
            <person name="Sallet E."/>
            <person name="Bensimon A."/>
            <person name="Giraud T."/>
            <person name="Brygoo Y."/>
        </authorList>
    </citation>
    <scope>NUCLEOTIDE SEQUENCE [LARGE SCALE GENOMIC DNA]</scope>
    <source>
        <strain evidence="1">FM164</strain>
    </source>
</reference>
<dbReference type="Proteomes" id="UP000030686">
    <property type="component" value="Unassembled WGS sequence"/>
</dbReference>
<name>W6QJ55_PENRF</name>
<proteinExistence type="predicted"/>
<protein>
    <submittedName>
        <fullName evidence="1">Genomic scaffold, ProqFM164S01</fullName>
    </submittedName>
</protein>
<sequence>MLPIYILISINIKYTAPRKDQDPGADAGDIQLDYKNRSVYKNTPFPTFG</sequence>